<dbReference type="HOGENOM" id="CLU_2204876_0_0_6"/>
<evidence type="ECO:0000313" key="2">
    <source>
        <dbReference type="EMBL" id="EAT10872.1"/>
    </source>
</evidence>
<dbReference type="EMBL" id="AAQH01000030">
    <property type="protein sequence ID" value="EAT10872.1"/>
    <property type="molecule type" value="Genomic_DNA"/>
</dbReference>
<dbReference type="Proteomes" id="UP000004263">
    <property type="component" value="Unassembled WGS sequence"/>
</dbReference>
<gene>
    <name evidence="2" type="ORF">RED65_01998</name>
</gene>
<name>Q1MY24_9GAMM</name>
<dbReference type="STRING" id="207949.RED65_01998"/>
<comment type="caution">
    <text evidence="2">The sequence shown here is derived from an EMBL/GenBank/DDBJ whole genome shotgun (WGS) entry which is preliminary data.</text>
</comment>
<feature type="compositionally biased region" description="Basic residues" evidence="1">
    <location>
        <begin position="85"/>
        <end position="94"/>
    </location>
</feature>
<sequence length="107" mass="12015">MSEEKNITVPGGLNAINLGRHWAAIDGGEQVVALISMNVPNRIKGDRYDLYAQKAREALSVIGEVKSGEVVFDEENGYVFRQNLNHKNRSKKPREPKVYSLDFIQQG</sequence>
<reference evidence="2 3" key="1">
    <citation type="submission" date="2006-03" db="EMBL/GenBank/DDBJ databases">
        <authorList>
            <person name="Pinhassi J."/>
            <person name="Pedros-Alio C."/>
            <person name="Ferriera S."/>
            <person name="Johnson J."/>
            <person name="Kravitz S."/>
            <person name="Halpern A."/>
            <person name="Remington K."/>
            <person name="Beeson K."/>
            <person name="Tran B."/>
            <person name="Rogers Y.-H."/>
            <person name="Friedman R."/>
            <person name="Venter J.C."/>
        </authorList>
    </citation>
    <scope>NUCLEOTIDE SEQUENCE [LARGE SCALE GENOMIC DNA]</scope>
    <source>
        <strain evidence="2 3">RED65</strain>
    </source>
</reference>
<accession>Q1MY24</accession>
<keyword evidence="3" id="KW-1185">Reference proteome</keyword>
<evidence type="ECO:0000256" key="1">
    <source>
        <dbReference type="SAM" id="MobiDB-lite"/>
    </source>
</evidence>
<proteinExistence type="predicted"/>
<protein>
    <submittedName>
        <fullName evidence="2">Uncharacterized protein</fullName>
    </submittedName>
</protein>
<dbReference type="RefSeq" id="WP_007019363.1">
    <property type="nucleotide sequence ID" value="NZ_CH724124.1"/>
</dbReference>
<dbReference type="AlphaFoldDB" id="Q1MY24"/>
<feature type="region of interest" description="Disordered" evidence="1">
    <location>
        <begin position="85"/>
        <end position="107"/>
    </location>
</feature>
<organism evidence="2 3">
    <name type="scientific">Bermanella marisrubri</name>
    <dbReference type="NCBI Taxonomy" id="207949"/>
    <lineage>
        <taxon>Bacteria</taxon>
        <taxon>Pseudomonadati</taxon>
        <taxon>Pseudomonadota</taxon>
        <taxon>Gammaproteobacteria</taxon>
        <taxon>Oceanospirillales</taxon>
        <taxon>Oceanospirillaceae</taxon>
        <taxon>Bermanella</taxon>
    </lineage>
</organism>
<dbReference type="OrthoDB" id="7065965at2"/>
<evidence type="ECO:0000313" key="3">
    <source>
        <dbReference type="Proteomes" id="UP000004263"/>
    </source>
</evidence>